<dbReference type="Proteomes" id="UP001257277">
    <property type="component" value="Unassembled WGS sequence"/>
</dbReference>
<dbReference type="InterPro" id="IPR018490">
    <property type="entry name" value="cNMP-bd_dom_sf"/>
</dbReference>
<dbReference type="EMBL" id="JAVTTO010000002">
    <property type="protein sequence ID" value="MDT7831844.1"/>
    <property type="molecule type" value="Genomic_DNA"/>
</dbReference>
<dbReference type="PROSITE" id="PS50042">
    <property type="entry name" value="CNMP_BINDING_3"/>
    <property type="match status" value="1"/>
</dbReference>
<evidence type="ECO:0000313" key="2">
    <source>
        <dbReference type="EMBL" id="MDT7831844.1"/>
    </source>
</evidence>
<reference evidence="2 3" key="1">
    <citation type="submission" date="2023-09" db="EMBL/GenBank/DDBJ databases">
        <title>Novel taxa isolated from Blanes Bay.</title>
        <authorList>
            <person name="Rey-Velasco X."/>
            <person name="Lucena T."/>
        </authorList>
    </citation>
    <scope>NUCLEOTIDE SEQUENCE [LARGE SCALE GENOMIC DNA]</scope>
    <source>
        <strain evidence="2 3">S356</strain>
    </source>
</reference>
<dbReference type="SMART" id="SM00100">
    <property type="entry name" value="cNMP"/>
    <property type="match status" value="1"/>
</dbReference>
<name>A0ABU3LDQ8_9FLAO</name>
<dbReference type="InterPro" id="IPR050397">
    <property type="entry name" value="Env_Response_Regulators"/>
</dbReference>
<sequence>MIRTHIELLEYIEALNAKGLDYFKEETFEPKQVIIEENKRYSYVYIIKKGITKVYLSDENGKDFIQEFLSEGMEFGELEVFSGKPSFCRIESITNVIIYKISYTHFNRLLETDKHFNRLVLKGMAKKISYKAPRHSYQHSYPIEDNIVKLKEMYPEIEKVITKKDIASYLGITLRSLNRTLSDINHKDAK</sequence>
<dbReference type="SUPFAM" id="SSF51206">
    <property type="entry name" value="cAMP-binding domain-like"/>
    <property type="match status" value="1"/>
</dbReference>
<accession>A0ABU3LDQ8</accession>
<dbReference type="Pfam" id="PF00027">
    <property type="entry name" value="cNMP_binding"/>
    <property type="match status" value="1"/>
</dbReference>
<dbReference type="Gene3D" id="2.60.120.10">
    <property type="entry name" value="Jelly Rolls"/>
    <property type="match status" value="1"/>
</dbReference>
<dbReference type="InterPro" id="IPR000595">
    <property type="entry name" value="cNMP-bd_dom"/>
</dbReference>
<dbReference type="InterPro" id="IPR014710">
    <property type="entry name" value="RmlC-like_jellyroll"/>
</dbReference>
<dbReference type="PANTHER" id="PTHR24567:SF26">
    <property type="entry name" value="REGULATORY PROTEIN YEIL"/>
    <property type="match status" value="1"/>
</dbReference>
<dbReference type="PANTHER" id="PTHR24567">
    <property type="entry name" value="CRP FAMILY TRANSCRIPTIONAL REGULATORY PROTEIN"/>
    <property type="match status" value="1"/>
</dbReference>
<organism evidence="2 3">
    <name type="scientific">Asprobacillus argus</name>
    <dbReference type="NCBI Taxonomy" id="3076534"/>
    <lineage>
        <taxon>Bacteria</taxon>
        <taxon>Pseudomonadati</taxon>
        <taxon>Bacteroidota</taxon>
        <taxon>Flavobacteriia</taxon>
        <taxon>Flavobacteriales</taxon>
        <taxon>Flavobacteriaceae</taxon>
        <taxon>Asprobacillus</taxon>
    </lineage>
</organism>
<dbReference type="CDD" id="cd00038">
    <property type="entry name" value="CAP_ED"/>
    <property type="match status" value="1"/>
</dbReference>
<evidence type="ECO:0000313" key="3">
    <source>
        <dbReference type="Proteomes" id="UP001257277"/>
    </source>
</evidence>
<keyword evidence="3" id="KW-1185">Reference proteome</keyword>
<evidence type="ECO:0000259" key="1">
    <source>
        <dbReference type="PROSITE" id="PS50042"/>
    </source>
</evidence>
<protein>
    <submittedName>
        <fullName evidence="2">Crp/Fnr family transcriptional regulator</fullName>
    </submittedName>
</protein>
<proteinExistence type="predicted"/>
<feature type="domain" description="Cyclic nucleotide-binding" evidence="1">
    <location>
        <begin position="20"/>
        <end position="127"/>
    </location>
</feature>
<gene>
    <name evidence="2" type="ORF">RQM59_05595</name>
</gene>
<dbReference type="RefSeq" id="WP_349241099.1">
    <property type="nucleotide sequence ID" value="NZ_JAVTTO010000002.1"/>
</dbReference>
<comment type="caution">
    <text evidence="2">The sequence shown here is derived from an EMBL/GenBank/DDBJ whole genome shotgun (WGS) entry which is preliminary data.</text>
</comment>